<dbReference type="Gene3D" id="3.60.15.10">
    <property type="entry name" value="Ribonuclease Z/Hydroxyacylglutathione hydrolase-like"/>
    <property type="match status" value="1"/>
</dbReference>
<dbReference type="RefSeq" id="XP_033389837.1">
    <property type="nucleotide sequence ID" value="XM_033532660.1"/>
</dbReference>
<dbReference type="EMBL" id="ML978066">
    <property type="protein sequence ID" value="KAF2021498.1"/>
    <property type="molecule type" value="Genomic_DNA"/>
</dbReference>
<dbReference type="PANTHER" id="PTHR42951">
    <property type="entry name" value="METALLO-BETA-LACTAMASE DOMAIN-CONTAINING"/>
    <property type="match status" value="1"/>
</dbReference>
<feature type="chain" id="PRO_5025616149" evidence="1">
    <location>
        <begin position="21"/>
        <end position="336"/>
    </location>
</feature>
<protein>
    <submittedName>
        <fullName evidence="3">Metallo-hydrolase/oxidoreductase</fullName>
    </submittedName>
</protein>
<dbReference type="OrthoDB" id="536211at2759"/>
<dbReference type="SUPFAM" id="SSF56281">
    <property type="entry name" value="Metallo-hydrolase/oxidoreductase"/>
    <property type="match status" value="1"/>
</dbReference>
<keyword evidence="4" id="KW-1185">Reference proteome</keyword>
<evidence type="ECO:0000313" key="4">
    <source>
        <dbReference type="Proteomes" id="UP000799778"/>
    </source>
</evidence>
<accession>A0A6A5Y7I8</accession>
<dbReference type="GO" id="GO:0016787">
    <property type="term" value="F:hydrolase activity"/>
    <property type="evidence" value="ECO:0007669"/>
    <property type="project" value="UniProtKB-KW"/>
</dbReference>
<feature type="domain" description="Metallo-beta-lactamase" evidence="2">
    <location>
        <begin position="44"/>
        <end position="236"/>
    </location>
</feature>
<evidence type="ECO:0000256" key="1">
    <source>
        <dbReference type="SAM" id="SignalP"/>
    </source>
</evidence>
<keyword evidence="1" id="KW-0732">Signal</keyword>
<feature type="signal peptide" evidence="1">
    <location>
        <begin position="1"/>
        <end position="20"/>
    </location>
</feature>
<dbReference type="Proteomes" id="UP000799778">
    <property type="component" value="Unassembled WGS sequence"/>
</dbReference>
<proteinExistence type="predicted"/>
<keyword evidence="3" id="KW-0378">Hydrolase</keyword>
<reference evidence="3" key="1">
    <citation type="journal article" date="2020" name="Stud. Mycol.">
        <title>101 Dothideomycetes genomes: a test case for predicting lifestyles and emergence of pathogens.</title>
        <authorList>
            <person name="Haridas S."/>
            <person name="Albert R."/>
            <person name="Binder M."/>
            <person name="Bloem J."/>
            <person name="Labutti K."/>
            <person name="Salamov A."/>
            <person name="Andreopoulos B."/>
            <person name="Baker S."/>
            <person name="Barry K."/>
            <person name="Bills G."/>
            <person name="Bluhm B."/>
            <person name="Cannon C."/>
            <person name="Castanera R."/>
            <person name="Culley D."/>
            <person name="Daum C."/>
            <person name="Ezra D."/>
            <person name="Gonzalez J."/>
            <person name="Henrissat B."/>
            <person name="Kuo A."/>
            <person name="Liang C."/>
            <person name="Lipzen A."/>
            <person name="Lutzoni F."/>
            <person name="Magnuson J."/>
            <person name="Mondo S."/>
            <person name="Nolan M."/>
            <person name="Ohm R."/>
            <person name="Pangilinan J."/>
            <person name="Park H.-J."/>
            <person name="Ramirez L."/>
            <person name="Alfaro M."/>
            <person name="Sun H."/>
            <person name="Tritt A."/>
            <person name="Yoshinaga Y."/>
            <person name="Zwiers L.-H."/>
            <person name="Turgeon B."/>
            <person name="Goodwin S."/>
            <person name="Spatafora J."/>
            <person name="Crous P."/>
            <person name="Grigoriev I."/>
        </authorList>
    </citation>
    <scope>NUCLEOTIDE SEQUENCE</scope>
    <source>
        <strain evidence="3">CBS 175.79</strain>
    </source>
</reference>
<gene>
    <name evidence="3" type="ORF">BU24DRAFT_470269</name>
</gene>
<dbReference type="Pfam" id="PF00753">
    <property type="entry name" value="Lactamase_B"/>
    <property type="match status" value="1"/>
</dbReference>
<dbReference type="AlphaFoldDB" id="A0A6A5Y7I8"/>
<sequence>MIRNTLFSLLAIASTSTAAAIKKCDNSTGSLRVENFLNPAQSLDVVSSLIIGSEAAVIIDLPLAVPQADALAQWVKNTTDKPLVAAFSTHSHPDHYLSGAAFLAKFPETKYYANSKSVELIKGEANSKIQQWKGILGEDSIVDNVTLPTPYDFTFFALPGDEATPIYLVSPVVGDTIDETAFWIPSISTVIVGDLVYSRTMHLWVSDSLTTALSEAWLSTLDFIESLGAKRIIPGHSLTLEDFDATTDLQHTRDYVTFFKDEVQAKGEDAFTPKEIFSLIDNKFPGLLSNESTTSATLLNITSEQFGKDGTRQAHFTDFTAFNNLTELNGWQLTNA</sequence>
<name>A0A6A5Y7I8_9PLEO</name>
<dbReference type="GeneID" id="54290057"/>
<dbReference type="CDD" id="cd07739">
    <property type="entry name" value="metallo-hydrolase-like_MBL-fold"/>
    <property type="match status" value="1"/>
</dbReference>
<dbReference type="InterPro" id="IPR036866">
    <property type="entry name" value="RibonucZ/Hydroxyglut_hydro"/>
</dbReference>
<dbReference type="SMART" id="SM00849">
    <property type="entry name" value="Lactamase_B"/>
    <property type="match status" value="1"/>
</dbReference>
<dbReference type="InterPro" id="IPR001279">
    <property type="entry name" value="Metallo-B-lactamas"/>
</dbReference>
<dbReference type="InterPro" id="IPR050855">
    <property type="entry name" value="NDM-1-like"/>
</dbReference>
<dbReference type="PANTHER" id="PTHR42951:SF14">
    <property type="entry name" value="METALLO-BETA-LACTAMASE SUPERFAMILY PROTEIN"/>
    <property type="match status" value="1"/>
</dbReference>
<evidence type="ECO:0000313" key="3">
    <source>
        <dbReference type="EMBL" id="KAF2021498.1"/>
    </source>
</evidence>
<evidence type="ECO:0000259" key="2">
    <source>
        <dbReference type="SMART" id="SM00849"/>
    </source>
</evidence>
<organism evidence="3 4">
    <name type="scientific">Aaosphaeria arxii CBS 175.79</name>
    <dbReference type="NCBI Taxonomy" id="1450172"/>
    <lineage>
        <taxon>Eukaryota</taxon>
        <taxon>Fungi</taxon>
        <taxon>Dikarya</taxon>
        <taxon>Ascomycota</taxon>
        <taxon>Pezizomycotina</taxon>
        <taxon>Dothideomycetes</taxon>
        <taxon>Pleosporomycetidae</taxon>
        <taxon>Pleosporales</taxon>
        <taxon>Pleosporales incertae sedis</taxon>
        <taxon>Aaosphaeria</taxon>
    </lineage>
</organism>